<dbReference type="GO" id="GO:0005886">
    <property type="term" value="C:plasma membrane"/>
    <property type="evidence" value="ECO:0007669"/>
    <property type="project" value="UniProtKB-SubCell"/>
</dbReference>
<name>A0A4R1J9H8_9GAMM</name>
<dbReference type="InterPro" id="IPR004358">
    <property type="entry name" value="Sig_transdc_His_kin-like_C"/>
</dbReference>
<keyword evidence="9 10" id="KW-1133">Transmembrane helix</keyword>
<dbReference type="EMBL" id="SMGD01000015">
    <property type="protein sequence ID" value="TCK47252.1"/>
    <property type="molecule type" value="Genomic_DNA"/>
</dbReference>
<dbReference type="SUPFAM" id="SSF47384">
    <property type="entry name" value="Homodimeric domain of signal transducing histidine kinase"/>
    <property type="match status" value="1"/>
</dbReference>
<dbReference type="Pfam" id="PF00512">
    <property type="entry name" value="HisKA"/>
    <property type="match status" value="1"/>
</dbReference>
<dbReference type="FunFam" id="3.30.565.10:FF:000006">
    <property type="entry name" value="Sensor histidine kinase WalK"/>
    <property type="match status" value="1"/>
</dbReference>
<dbReference type="PRINTS" id="PR00344">
    <property type="entry name" value="BCTRLSENSOR"/>
</dbReference>
<keyword evidence="7 10" id="KW-0812">Transmembrane</keyword>
<evidence type="ECO:0000313" key="12">
    <source>
        <dbReference type="EMBL" id="TCK47252.1"/>
    </source>
</evidence>
<dbReference type="AlphaFoldDB" id="A0A4R1J9H8"/>
<organism evidence="12 13">
    <name type="scientific">Celerinatantimonas diazotrophica</name>
    <dbReference type="NCBI Taxonomy" id="412034"/>
    <lineage>
        <taxon>Bacteria</taxon>
        <taxon>Pseudomonadati</taxon>
        <taxon>Pseudomonadota</taxon>
        <taxon>Gammaproteobacteria</taxon>
        <taxon>Celerinatantimonadaceae</taxon>
        <taxon>Celerinatantimonas</taxon>
    </lineage>
</organism>
<dbReference type="SMART" id="SM00388">
    <property type="entry name" value="HisKA"/>
    <property type="match status" value="1"/>
</dbReference>
<dbReference type="InterPro" id="IPR052162">
    <property type="entry name" value="Sensor_kinase/Photoreceptor"/>
</dbReference>
<dbReference type="SUPFAM" id="SSF103190">
    <property type="entry name" value="Sensory domain-like"/>
    <property type="match status" value="2"/>
</dbReference>
<evidence type="ECO:0000259" key="11">
    <source>
        <dbReference type="PROSITE" id="PS50109"/>
    </source>
</evidence>
<dbReference type="Pfam" id="PF02518">
    <property type="entry name" value="HATPase_c"/>
    <property type="match status" value="1"/>
</dbReference>
<dbReference type="SMART" id="SM00387">
    <property type="entry name" value="HATPase_c"/>
    <property type="match status" value="1"/>
</dbReference>
<dbReference type="Gene3D" id="1.10.287.130">
    <property type="match status" value="1"/>
</dbReference>
<dbReference type="PROSITE" id="PS50109">
    <property type="entry name" value="HIS_KIN"/>
    <property type="match status" value="1"/>
</dbReference>
<accession>A0A4R1J9H8</accession>
<evidence type="ECO:0000256" key="8">
    <source>
        <dbReference type="ARBA" id="ARBA00022777"/>
    </source>
</evidence>
<feature type="transmembrane region" description="Helical" evidence="10">
    <location>
        <begin position="334"/>
        <end position="354"/>
    </location>
</feature>
<dbReference type="Proteomes" id="UP000295565">
    <property type="component" value="Unassembled WGS sequence"/>
</dbReference>
<dbReference type="InterPro" id="IPR048760">
    <property type="entry name" value="VP0354-like_sensor_dom"/>
</dbReference>
<gene>
    <name evidence="12" type="ORF">EV690_2960</name>
</gene>
<dbReference type="PANTHER" id="PTHR43304:SF1">
    <property type="entry name" value="PAC DOMAIN-CONTAINING PROTEIN"/>
    <property type="match status" value="1"/>
</dbReference>
<dbReference type="OrthoDB" id="9808408at2"/>
<dbReference type="InterPro" id="IPR003661">
    <property type="entry name" value="HisK_dim/P_dom"/>
</dbReference>
<keyword evidence="4" id="KW-1003">Cell membrane</keyword>
<comment type="catalytic activity">
    <reaction evidence="1">
        <text>ATP + protein L-histidine = ADP + protein N-phospho-L-histidine.</text>
        <dbReference type="EC" id="2.7.13.3"/>
    </reaction>
</comment>
<feature type="transmembrane region" description="Helical" evidence="10">
    <location>
        <begin position="12"/>
        <end position="36"/>
    </location>
</feature>
<evidence type="ECO:0000256" key="4">
    <source>
        <dbReference type="ARBA" id="ARBA00022475"/>
    </source>
</evidence>
<comment type="caution">
    <text evidence="12">The sequence shown here is derived from an EMBL/GenBank/DDBJ whole genome shotgun (WGS) entry which is preliminary data.</text>
</comment>
<evidence type="ECO:0000313" key="13">
    <source>
        <dbReference type="Proteomes" id="UP000295565"/>
    </source>
</evidence>
<evidence type="ECO:0000256" key="7">
    <source>
        <dbReference type="ARBA" id="ARBA00022692"/>
    </source>
</evidence>
<dbReference type="EC" id="2.7.13.3" evidence="3"/>
<dbReference type="InterPro" id="IPR005467">
    <property type="entry name" value="His_kinase_dom"/>
</dbReference>
<protein>
    <recommendedName>
        <fullName evidence="3">histidine kinase</fullName>
        <ecNumber evidence="3">2.7.13.3</ecNumber>
    </recommendedName>
</protein>
<evidence type="ECO:0000256" key="9">
    <source>
        <dbReference type="ARBA" id="ARBA00022989"/>
    </source>
</evidence>
<proteinExistence type="predicted"/>
<evidence type="ECO:0000256" key="2">
    <source>
        <dbReference type="ARBA" id="ARBA00004651"/>
    </source>
</evidence>
<dbReference type="Gene3D" id="3.30.565.10">
    <property type="entry name" value="Histidine kinase-like ATPase, C-terminal domain"/>
    <property type="match status" value="1"/>
</dbReference>
<keyword evidence="10" id="KW-0472">Membrane</keyword>
<dbReference type="CDD" id="cd00082">
    <property type="entry name" value="HisKA"/>
    <property type="match status" value="1"/>
</dbReference>
<dbReference type="Pfam" id="PF21623">
    <property type="entry name" value="HK_sensor_dom_bact"/>
    <property type="match status" value="1"/>
</dbReference>
<dbReference type="InterPro" id="IPR029151">
    <property type="entry name" value="Sensor-like_sf"/>
</dbReference>
<sequence>MDTKQSLFNYQLWFLKVVTIWLIFLIAFGTVEYLLYRSEIKAVRIKTIAEQNQVVKFGHDILERHFASSLNDIRYLAKLSSIQAFLTNPTRPENKAQVTADLYQFISTKYRSYLQARILNEKGQELIRIDKSTNDKHAQIIRSGQLQNKAHRTYFMNSASLKTGDIYISRFDLNVEHHKIIRPFQPTYRFVINLGRDAQGHKVFLILNCDGSDILRQLNQLSTNIKVPLWVVNSASYFIKGPSPQDEWGWQIAGRANQKLETLYPQVWAQLCDLNSRNTHSLEMLTFSEVNIKKQLIKQCTHNLKSDFNHFYVISFLSAKEFGANNQQIFSHFVAQWLIGEILITFMVIGFGWLDYKRCKKIDQQYAAIVNLQRKQQKTMIALEKSNASLEQFAYIASHDLQEPLRVIASYVDLFTQHYEQHVDDKVKKYLFYITDATTRMRHLIFDLLDYSRVQAKPRAFHEVSLEKVFEQIHSDLSARIAKQNAQIDYTTPLPIVWGDQRQLYQLFLNLLTNALKFTQPDEIARITISAIETEQHWQIRVTDNGIGIEEQYQQEIFDIFRKLNQSDQYQGTGIGLAICKTIVENHNGQIELASELGKGTTFLITLPKFATQELDDIDDEFHS</sequence>
<keyword evidence="6" id="KW-0808">Transferase</keyword>
<keyword evidence="8" id="KW-0418">Kinase</keyword>
<keyword evidence="5" id="KW-0597">Phosphoprotein</keyword>
<keyword evidence="13" id="KW-1185">Reference proteome</keyword>
<evidence type="ECO:0000256" key="3">
    <source>
        <dbReference type="ARBA" id="ARBA00012438"/>
    </source>
</evidence>
<reference evidence="12 13" key="1">
    <citation type="submission" date="2019-03" db="EMBL/GenBank/DDBJ databases">
        <title>Genomic Encyclopedia of Type Strains, Phase IV (KMG-IV): sequencing the most valuable type-strain genomes for metagenomic binning, comparative biology and taxonomic classification.</title>
        <authorList>
            <person name="Goeker M."/>
        </authorList>
    </citation>
    <scope>NUCLEOTIDE SEQUENCE [LARGE SCALE GENOMIC DNA]</scope>
    <source>
        <strain evidence="12 13">DSM 18577</strain>
    </source>
</reference>
<evidence type="ECO:0000256" key="6">
    <source>
        <dbReference type="ARBA" id="ARBA00022679"/>
    </source>
</evidence>
<dbReference type="PANTHER" id="PTHR43304">
    <property type="entry name" value="PHYTOCHROME-LIKE PROTEIN CPH1"/>
    <property type="match status" value="1"/>
</dbReference>
<comment type="subcellular location">
    <subcellularLocation>
        <location evidence="2">Cell membrane</location>
        <topology evidence="2">Multi-pass membrane protein</topology>
    </subcellularLocation>
</comment>
<dbReference type="InterPro" id="IPR036890">
    <property type="entry name" value="HATPase_C_sf"/>
</dbReference>
<dbReference type="RefSeq" id="WP_131913705.1">
    <property type="nucleotide sequence ID" value="NZ_OU594967.1"/>
</dbReference>
<dbReference type="InterPro" id="IPR036097">
    <property type="entry name" value="HisK_dim/P_sf"/>
</dbReference>
<evidence type="ECO:0000256" key="1">
    <source>
        <dbReference type="ARBA" id="ARBA00000085"/>
    </source>
</evidence>
<feature type="domain" description="Histidine kinase" evidence="11">
    <location>
        <begin position="396"/>
        <end position="611"/>
    </location>
</feature>
<dbReference type="Gene3D" id="3.30.450.20">
    <property type="entry name" value="PAS domain"/>
    <property type="match status" value="2"/>
</dbReference>
<dbReference type="InterPro" id="IPR003594">
    <property type="entry name" value="HATPase_dom"/>
</dbReference>
<dbReference type="SUPFAM" id="SSF55874">
    <property type="entry name" value="ATPase domain of HSP90 chaperone/DNA topoisomerase II/histidine kinase"/>
    <property type="match status" value="1"/>
</dbReference>
<evidence type="ECO:0000256" key="10">
    <source>
        <dbReference type="SAM" id="Phobius"/>
    </source>
</evidence>
<dbReference type="GO" id="GO:0000155">
    <property type="term" value="F:phosphorelay sensor kinase activity"/>
    <property type="evidence" value="ECO:0007669"/>
    <property type="project" value="InterPro"/>
</dbReference>
<evidence type="ECO:0000256" key="5">
    <source>
        <dbReference type="ARBA" id="ARBA00022553"/>
    </source>
</evidence>